<reference evidence="5 6" key="1">
    <citation type="submission" date="2020-06" db="EMBL/GenBank/DDBJ databases">
        <authorList>
            <person name="Li R."/>
            <person name="Bekaert M."/>
        </authorList>
    </citation>
    <scope>NUCLEOTIDE SEQUENCE [LARGE SCALE GENOMIC DNA]</scope>
    <source>
        <strain evidence="6">wild</strain>
    </source>
</reference>
<dbReference type="PANTHER" id="PTHR24251">
    <property type="entry name" value="OVOCHYMASE-RELATED"/>
    <property type="match status" value="1"/>
</dbReference>
<dbReference type="InterPro" id="IPR000859">
    <property type="entry name" value="CUB_dom"/>
</dbReference>
<feature type="domain" description="CUB" evidence="4">
    <location>
        <begin position="420"/>
        <end position="549"/>
    </location>
</feature>
<comment type="caution">
    <text evidence="3">Lacks conserved residue(s) required for the propagation of feature annotation.</text>
</comment>
<dbReference type="PROSITE" id="PS01180">
    <property type="entry name" value="CUB"/>
    <property type="match status" value="2"/>
</dbReference>
<organism evidence="5 6">
    <name type="scientific">Mytilus coruscus</name>
    <name type="common">Sea mussel</name>
    <dbReference type="NCBI Taxonomy" id="42192"/>
    <lineage>
        <taxon>Eukaryota</taxon>
        <taxon>Metazoa</taxon>
        <taxon>Spiralia</taxon>
        <taxon>Lophotrochozoa</taxon>
        <taxon>Mollusca</taxon>
        <taxon>Bivalvia</taxon>
        <taxon>Autobranchia</taxon>
        <taxon>Pteriomorphia</taxon>
        <taxon>Mytilida</taxon>
        <taxon>Mytiloidea</taxon>
        <taxon>Mytilidae</taxon>
        <taxon>Mytilinae</taxon>
        <taxon>Mytilus</taxon>
    </lineage>
</organism>
<gene>
    <name evidence="5" type="ORF">MCOR_32521</name>
</gene>
<accession>A0A6J8CTC0</accession>
<dbReference type="Pfam" id="PF00431">
    <property type="entry name" value="CUB"/>
    <property type="match status" value="1"/>
</dbReference>
<dbReference type="Gene3D" id="2.60.120.290">
    <property type="entry name" value="Spermadhesin, CUB domain"/>
    <property type="match status" value="3"/>
</dbReference>
<keyword evidence="1" id="KW-0677">Repeat</keyword>
<name>A0A6J8CTC0_MYTCO</name>
<evidence type="ECO:0000259" key="4">
    <source>
        <dbReference type="PROSITE" id="PS01180"/>
    </source>
</evidence>
<dbReference type="Proteomes" id="UP000507470">
    <property type="component" value="Unassembled WGS sequence"/>
</dbReference>
<evidence type="ECO:0000313" key="5">
    <source>
        <dbReference type="EMBL" id="CAC5398130.1"/>
    </source>
</evidence>
<proteinExistence type="predicted"/>
<keyword evidence="2" id="KW-1015">Disulfide bond</keyword>
<feature type="domain" description="CUB" evidence="4">
    <location>
        <begin position="551"/>
        <end position="663"/>
    </location>
</feature>
<sequence>MHSYNAMMGPTTRKLEIENKQTCIIDMRAWVCISLSYQLLILPVKEMFHLVCMVIIFVDISAAVSTCDKTVNISSSVTTIDLQDTPVKPDQCTWTLQSPSKTTIVVKIIDIQLRGSLDRVIALDGPHENATVIQQCGLYCNLKGSFLISSKNQMLIQTYLGANEDIRIFSVQAWAQGQLCLLFSVFNKCTSIGTRSVFVYLIVNVQAWAQDNGGRFYDKGYITLKNSTDNSSYYQLHSTIKQSDEKLQVQLILNDSLMYPASSVKVYDGISDQDPLLANFRTKEQFVPITSSQQDLLIVTEGFNDQLLYFGGSFDSIKPDCHKVSSGSSGSFSLDRKNFMTECDWLINPTMSSGNIILDLSSVDLCENETLVIYEGLSSFGQKLATITKKTQLSSYPLFSATAANGLSIFLNGQTSNSTCKTTPFSGSYWTVPGCSGDLQPSGMITSPLYPSQYPLNYVCQWNVKPGNKTTSLYITFNTLDMSGATTINVDVESKQVANYTGSALPASDLVTKVTSNTSASIVFDSNTGNLGTGIEIPGQGFSLSYKILECGSQINADNGTLSSDTDIPANVTECIWVITVPQAASQFKNSVSLNLYITGGGKGYKIELRDGGSVRSPLLYSGFESMSSVTTNNMVWMRYAKNSTENDVAADNTSFNLYFDTFTITLCDKISRLPYEEYILHRKNFSAKCTWAITPNQTSGNVIFEIRSTELCDNETLYVYEGAPMTDRKLGTITKTTQLSRYPKFSASVKKGLR</sequence>
<dbReference type="AlphaFoldDB" id="A0A6J8CTC0"/>
<keyword evidence="6" id="KW-1185">Reference proteome</keyword>
<dbReference type="EMBL" id="CACVKT020005820">
    <property type="protein sequence ID" value="CAC5398130.1"/>
    <property type="molecule type" value="Genomic_DNA"/>
</dbReference>
<dbReference type="InterPro" id="IPR035914">
    <property type="entry name" value="Sperma_CUB_dom_sf"/>
</dbReference>
<evidence type="ECO:0000256" key="3">
    <source>
        <dbReference type="PROSITE-ProRule" id="PRU00059"/>
    </source>
</evidence>
<evidence type="ECO:0000256" key="2">
    <source>
        <dbReference type="ARBA" id="ARBA00023157"/>
    </source>
</evidence>
<dbReference type="OrthoDB" id="6514358at2759"/>
<evidence type="ECO:0000256" key="1">
    <source>
        <dbReference type="ARBA" id="ARBA00022737"/>
    </source>
</evidence>
<dbReference type="CDD" id="cd00041">
    <property type="entry name" value="CUB"/>
    <property type="match status" value="1"/>
</dbReference>
<dbReference type="SUPFAM" id="SSF49854">
    <property type="entry name" value="Spermadhesin, CUB domain"/>
    <property type="match status" value="3"/>
</dbReference>
<evidence type="ECO:0000313" key="6">
    <source>
        <dbReference type="Proteomes" id="UP000507470"/>
    </source>
</evidence>
<dbReference type="SMART" id="SM00042">
    <property type="entry name" value="CUB"/>
    <property type="match status" value="3"/>
</dbReference>
<protein>
    <submittedName>
        <fullName evidence="5">CUBN</fullName>
    </submittedName>
</protein>